<gene>
    <name evidence="1" type="ORF">AYI69_g1454</name>
</gene>
<comment type="caution">
    <text evidence="1">The sequence shown here is derived from an EMBL/GenBank/DDBJ whole genome shotgun (WGS) entry which is preliminary data.</text>
</comment>
<protein>
    <submittedName>
        <fullName evidence="1">Uncharacterized protein</fullName>
    </submittedName>
</protein>
<organism evidence="1 2">
    <name type="scientific">Smittium culicis</name>
    <dbReference type="NCBI Taxonomy" id="133412"/>
    <lineage>
        <taxon>Eukaryota</taxon>
        <taxon>Fungi</taxon>
        <taxon>Fungi incertae sedis</taxon>
        <taxon>Zoopagomycota</taxon>
        <taxon>Kickxellomycotina</taxon>
        <taxon>Harpellomycetes</taxon>
        <taxon>Harpellales</taxon>
        <taxon>Legeriomycetaceae</taxon>
        <taxon>Smittium</taxon>
    </lineage>
</organism>
<evidence type="ECO:0000313" key="1">
    <source>
        <dbReference type="EMBL" id="OMJ29048.1"/>
    </source>
</evidence>
<accession>A0A1R1YQ80</accession>
<dbReference type="EMBL" id="LSSM01000397">
    <property type="protein sequence ID" value="OMJ29048.1"/>
    <property type="molecule type" value="Genomic_DNA"/>
</dbReference>
<evidence type="ECO:0000313" key="2">
    <source>
        <dbReference type="Proteomes" id="UP000187429"/>
    </source>
</evidence>
<keyword evidence="2" id="KW-1185">Reference proteome</keyword>
<feature type="non-terminal residue" evidence="1">
    <location>
        <position position="63"/>
    </location>
</feature>
<proteinExistence type="predicted"/>
<dbReference type="Proteomes" id="UP000187429">
    <property type="component" value="Unassembled WGS sequence"/>
</dbReference>
<dbReference type="AlphaFoldDB" id="A0A1R1YQ80"/>
<name>A0A1R1YQ80_9FUNG</name>
<reference evidence="2" key="1">
    <citation type="submission" date="2017-01" db="EMBL/GenBank/DDBJ databases">
        <authorList>
            <person name="Wang Y."/>
            <person name="White M."/>
            <person name="Kvist S."/>
            <person name="Moncalvo J.-M."/>
        </authorList>
    </citation>
    <scope>NUCLEOTIDE SEQUENCE [LARGE SCALE GENOMIC DNA]</scope>
    <source>
        <strain evidence="2">ID-206-W2</strain>
    </source>
</reference>
<sequence>MDGSGIEFVADVVQLSVVGFGSASDRFKLPVNGARRLSRFQLDDFGIKQQTQILQQNVLVLLR</sequence>